<feature type="transmembrane region" description="Helical" evidence="13">
    <location>
        <begin position="37"/>
        <end position="54"/>
    </location>
</feature>
<keyword evidence="6" id="KW-0808">Transferase</keyword>
<feature type="transmembrane region" description="Helical" evidence="13">
    <location>
        <begin position="386"/>
        <end position="405"/>
    </location>
</feature>
<keyword evidence="12" id="KW-0175">Coiled coil</keyword>
<keyword evidence="10 13" id="KW-0472">Membrane</keyword>
<dbReference type="InterPro" id="IPR036890">
    <property type="entry name" value="HATPase_C_sf"/>
</dbReference>
<dbReference type="Pfam" id="PF12860">
    <property type="entry name" value="PAS_7"/>
    <property type="match status" value="1"/>
</dbReference>
<dbReference type="InterPro" id="IPR001789">
    <property type="entry name" value="Sig_transdc_resp-reg_receiver"/>
</dbReference>
<dbReference type="InterPro" id="IPR038377">
    <property type="entry name" value="Na/Glc_symporter_sf"/>
</dbReference>
<keyword evidence="7 13" id="KW-0812">Transmembrane</keyword>
<dbReference type="InterPro" id="IPR011006">
    <property type="entry name" value="CheY-like_superfamily"/>
</dbReference>
<comment type="catalytic activity">
    <reaction evidence="1">
        <text>ATP + protein L-histidine = ADP + protein N-phospho-L-histidine.</text>
        <dbReference type="EC" id="2.7.13.3"/>
    </reaction>
</comment>
<keyword evidence="8 16" id="KW-0418">Kinase</keyword>
<protein>
    <recommendedName>
        <fullName evidence="4">histidine kinase</fullName>
        <ecNumber evidence="4">2.7.13.3</ecNumber>
    </recommendedName>
</protein>
<dbReference type="PANTHER" id="PTHR43047:SF9">
    <property type="entry name" value="HISTIDINE KINASE"/>
    <property type="match status" value="1"/>
</dbReference>
<dbReference type="EMBL" id="JAUSZT010000003">
    <property type="protein sequence ID" value="MDQ0998139.1"/>
    <property type="molecule type" value="Genomic_DNA"/>
</dbReference>
<dbReference type="PANTHER" id="PTHR43047">
    <property type="entry name" value="TWO-COMPONENT HISTIDINE PROTEIN KINASE"/>
    <property type="match status" value="1"/>
</dbReference>
<feature type="modified residue" description="4-aspartylphosphate" evidence="11">
    <location>
        <position position="1090"/>
    </location>
</feature>
<dbReference type="SMART" id="SM00388">
    <property type="entry name" value="HisKA"/>
    <property type="match status" value="1"/>
</dbReference>
<dbReference type="Gene3D" id="3.30.565.10">
    <property type="entry name" value="Histidine kinase-like ATPase, C-terminal domain"/>
    <property type="match status" value="1"/>
</dbReference>
<keyword evidence="17" id="KW-1185">Reference proteome</keyword>
<evidence type="ECO:0000313" key="16">
    <source>
        <dbReference type="EMBL" id="MDQ0998139.1"/>
    </source>
</evidence>
<evidence type="ECO:0000256" key="12">
    <source>
        <dbReference type="SAM" id="Coils"/>
    </source>
</evidence>
<comment type="subcellular location">
    <subcellularLocation>
        <location evidence="2">Membrane</location>
        <topology evidence="2">Multi-pass membrane protein</topology>
    </subcellularLocation>
</comment>
<dbReference type="CDD" id="cd00075">
    <property type="entry name" value="HATPase"/>
    <property type="match status" value="1"/>
</dbReference>
<feature type="transmembrane region" description="Helical" evidence="13">
    <location>
        <begin position="200"/>
        <end position="219"/>
    </location>
</feature>
<dbReference type="Gene3D" id="3.40.50.2300">
    <property type="match status" value="1"/>
</dbReference>
<organism evidence="16 17">
    <name type="scientific">Phyllobacterium ifriqiyense</name>
    <dbReference type="NCBI Taxonomy" id="314238"/>
    <lineage>
        <taxon>Bacteria</taxon>
        <taxon>Pseudomonadati</taxon>
        <taxon>Pseudomonadota</taxon>
        <taxon>Alphaproteobacteria</taxon>
        <taxon>Hyphomicrobiales</taxon>
        <taxon>Phyllobacteriaceae</taxon>
        <taxon>Phyllobacterium</taxon>
    </lineage>
</organism>
<feature type="transmembrane region" description="Helical" evidence="13">
    <location>
        <begin position="247"/>
        <end position="269"/>
    </location>
</feature>
<accession>A0ABU0SBK8</accession>
<gene>
    <name evidence="16" type="ORF">QFZ34_003321</name>
</gene>
<dbReference type="InterPro" id="IPR004358">
    <property type="entry name" value="Sig_transdc_His_kin-like_C"/>
</dbReference>
<dbReference type="GO" id="GO:0016301">
    <property type="term" value="F:kinase activity"/>
    <property type="evidence" value="ECO:0007669"/>
    <property type="project" value="UniProtKB-KW"/>
</dbReference>
<name>A0ABU0SBK8_9HYPH</name>
<dbReference type="InterPro" id="IPR001734">
    <property type="entry name" value="Na/solute_symporter"/>
</dbReference>
<evidence type="ECO:0000313" key="17">
    <source>
        <dbReference type="Proteomes" id="UP001237780"/>
    </source>
</evidence>
<evidence type="ECO:0000256" key="4">
    <source>
        <dbReference type="ARBA" id="ARBA00012438"/>
    </source>
</evidence>
<dbReference type="Pfam" id="PF00072">
    <property type="entry name" value="Response_reg"/>
    <property type="match status" value="1"/>
</dbReference>
<dbReference type="Proteomes" id="UP001237780">
    <property type="component" value="Unassembled WGS sequence"/>
</dbReference>
<dbReference type="Gene3D" id="1.10.287.130">
    <property type="match status" value="1"/>
</dbReference>
<feature type="transmembrane region" description="Helical" evidence="13">
    <location>
        <begin position="411"/>
        <end position="430"/>
    </location>
</feature>
<reference evidence="16 17" key="1">
    <citation type="submission" date="2023-07" db="EMBL/GenBank/DDBJ databases">
        <title>Comparative genomics of wheat-associated soil bacteria to identify genetic determinants of phenazine resistance.</title>
        <authorList>
            <person name="Mouncey N."/>
        </authorList>
    </citation>
    <scope>NUCLEOTIDE SEQUENCE [LARGE SCALE GENOMIC DNA]</scope>
    <source>
        <strain evidence="16 17">W4I11</strain>
    </source>
</reference>
<evidence type="ECO:0000256" key="5">
    <source>
        <dbReference type="ARBA" id="ARBA00022553"/>
    </source>
</evidence>
<feature type="transmembrane region" description="Helical" evidence="13">
    <location>
        <begin position="442"/>
        <end position="464"/>
    </location>
</feature>
<evidence type="ECO:0000259" key="14">
    <source>
        <dbReference type="PROSITE" id="PS50109"/>
    </source>
</evidence>
<dbReference type="InterPro" id="IPR005467">
    <property type="entry name" value="His_kinase_dom"/>
</dbReference>
<evidence type="ECO:0000256" key="8">
    <source>
        <dbReference type="ARBA" id="ARBA00022777"/>
    </source>
</evidence>
<dbReference type="EC" id="2.7.13.3" evidence="4"/>
<evidence type="ECO:0000256" key="2">
    <source>
        <dbReference type="ARBA" id="ARBA00004141"/>
    </source>
</evidence>
<dbReference type="Gene3D" id="1.20.1730.10">
    <property type="entry name" value="Sodium/glucose cotransporter"/>
    <property type="match status" value="1"/>
</dbReference>
<dbReference type="SMART" id="SM00448">
    <property type="entry name" value="REC"/>
    <property type="match status" value="1"/>
</dbReference>
<comment type="caution">
    <text evidence="16">The sequence shown here is derived from an EMBL/GenBank/DDBJ whole genome shotgun (WGS) entry which is preliminary data.</text>
</comment>
<comment type="similarity">
    <text evidence="3">Belongs to the sodium:solute symporter (SSF) (TC 2.A.21) family.</text>
</comment>
<dbReference type="Gene3D" id="3.30.450.20">
    <property type="entry name" value="PAS domain"/>
    <property type="match status" value="1"/>
</dbReference>
<dbReference type="SMART" id="SM00387">
    <property type="entry name" value="HATPase_c"/>
    <property type="match status" value="1"/>
</dbReference>
<evidence type="ECO:0000256" key="9">
    <source>
        <dbReference type="ARBA" id="ARBA00022989"/>
    </source>
</evidence>
<evidence type="ECO:0000256" key="3">
    <source>
        <dbReference type="ARBA" id="ARBA00006434"/>
    </source>
</evidence>
<evidence type="ECO:0000256" key="7">
    <source>
        <dbReference type="ARBA" id="ARBA00022692"/>
    </source>
</evidence>
<dbReference type="PROSITE" id="PS50109">
    <property type="entry name" value="HIS_KIN"/>
    <property type="match status" value="1"/>
</dbReference>
<feature type="transmembrane region" description="Helical" evidence="13">
    <location>
        <begin position="160"/>
        <end position="179"/>
    </location>
</feature>
<dbReference type="SUPFAM" id="SSF52172">
    <property type="entry name" value="CheY-like"/>
    <property type="match status" value="1"/>
</dbReference>
<dbReference type="PROSITE" id="PS50110">
    <property type="entry name" value="RESPONSE_REGULATORY"/>
    <property type="match status" value="1"/>
</dbReference>
<dbReference type="SUPFAM" id="SSF55874">
    <property type="entry name" value="ATPase domain of HSP90 chaperone/DNA topoisomerase II/histidine kinase"/>
    <property type="match status" value="1"/>
</dbReference>
<keyword evidence="5 11" id="KW-0597">Phosphoprotein</keyword>
<evidence type="ECO:0000259" key="15">
    <source>
        <dbReference type="PROSITE" id="PS50110"/>
    </source>
</evidence>
<keyword evidence="9 13" id="KW-1133">Transmembrane helix</keyword>
<dbReference type="InterPro" id="IPR036097">
    <property type="entry name" value="HisK_dim/P_sf"/>
</dbReference>
<proteinExistence type="inferred from homology"/>
<feature type="coiled-coil region" evidence="12">
    <location>
        <begin position="763"/>
        <end position="804"/>
    </location>
</feature>
<dbReference type="Pfam" id="PF02518">
    <property type="entry name" value="HATPase_c"/>
    <property type="match status" value="1"/>
</dbReference>
<evidence type="ECO:0000256" key="11">
    <source>
        <dbReference type="PROSITE-ProRule" id="PRU00169"/>
    </source>
</evidence>
<feature type="domain" description="Response regulatory" evidence="15">
    <location>
        <begin position="1039"/>
        <end position="1155"/>
    </location>
</feature>
<feature type="transmembrane region" description="Helical" evidence="13">
    <location>
        <begin position="6"/>
        <end position="25"/>
    </location>
</feature>
<evidence type="ECO:0000256" key="10">
    <source>
        <dbReference type="ARBA" id="ARBA00023136"/>
    </source>
</evidence>
<dbReference type="InterPro" id="IPR003594">
    <property type="entry name" value="HATPase_dom"/>
</dbReference>
<dbReference type="Pfam" id="PF00512">
    <property type="entry name" value="HisKA"/>
    <property type="match status" value="1"/>
</dbReference>
<evidence type="ECO:0000256" key="13">
    <source>
        <dbReference type="SAM" id="Phobius"/>
    </source>
</evidence>
<dbReference type="RefSeq" id="WP_307282704.1">
    <property type="nucleotide sequence ID" value="NZ_JAUSZT010000003.1"/>
</dbReference>
<dbReference type="SUPFAM" id="SSF47384">
    <property type="entry name" value="Homodimeric domain of signal transducing histidine kinase"/>
    <property type="match status" value="1"/>
</dbReference>
<dbReference type="PRINTS" id="PR00344">
    <property type="entry name" value="BCTRLSENSOR"/>
</dbReference>
<evidence type="ECO:0000256" key="6">
    <source>
        <dbReference type="ARBA" id="ARBA00022679"/>
    </source>
</evidence>
<evidence type="ECO:0000256" key="1">
    <source>
        <dbReference type="ARBA" id="ARBA00000085"/>
    </source>
</evidence>
<feature type="transmembrane region" description="Helical" evidence="13">
    <location>
        <begin position="112"/>
        <end position="140"/>
    </location>
</feature>
<dbReference type="CDD" id="cd00156">
    <property type="entry name" value="REC"/>
    <property type="match status" value="1"/>
</dbReference>
<dbReference type="InterPro" id="IPR003661">
    <property type="entry name" value="HisK_dim/P_dom"/>
</dbReference>
<feature type="transmembrane region" description="Helical" evidence="13">
    <location>
        <begin position="60"/>
        <end position="86"/>
    </location>
</feature>
<sequence length="1161" mass="126754">MASWTAIIVAILYFSIQFCTIYITDHQSEATINRSRPLLYSLAIAASGSSWLYYGSTGYAVLHGIEFVGLYVGILLIFTVGFPFLLKLRQLARAEGITSISDMIGARYGKSFLVAAVVTSITTVGLIPYFALLMSSIHYLFDVLAGAYTPQTGHDHTDHLVVPFLFIALIAVFIVFYSGRSNPSAERYNGIVHSLALDTVIKYAAILSIGIATATWLFGSPSEILAMISTNPSHITALKHEFSVGDFISLVIFGVSSVFLLPSQFHLIIVQNRNDSELRTARWFISATMLVLGVFIFLIATVGSIVLPANASVDFYFLALPVAAGQFWLAIIGVAGGLAAAATMMLFPSILLSVMISNDLLLPLFLKRTSVGTNAAKDYSKIILRLRRVVVFAILLAAFGYQFVLSVHVSFASLILISATAMIQLAPAFLGGMLWSRANARGVFLGIFGGISIWFYTMALPSLVPMDSSLLTNGPFGIVTLRPQALFGFETSELVNSLFWTLVVNVALFIIGSVSRTATPSERIQASIFIADKVHSKNPLNSVESNLTVRQLKATLAKYIGSAQTEFAFNNFYKQSNITLGDDEPADFNTIHFAEQFLSGIVGPPSARLILSLAMGPASTAQRQAQILLDHATDAFSQNRQLLQTALDQMDQGIGVFDSQYRLSCWNLQFQLTLDLLSEQQRMGTPLDRILTALFRNGDSLNVQQPLNMDAFINAKEPLRVKLRMSGKTIEIRSNAMPDGGLVATFTDISDTINADELLRQINESLEQRVRDRTSELTLANQQLAKAQKRAEEANIEKTRFLADAGHDILQPLNAARLYSSALIERLGDLRERELVQNVDSSLEAVESIISALLDISRLDTGALKPVMSVFRLDPLLQQIVRDFAPAAREKGLDLRLVQTSAIVTTDRNLLRRLIQNLISNAIKYSRSGKILVGMRKRGQSAQLSVCDTGIGIAQSKLDYIFHEFARLSEGMKESDGLGLGLSIVERIGKILDLGINVQSVVGKGSIFSVTMPLSDKLALSSSETASTLRPASSLTGMRIVCIDDNADSLAGLQELLNAWGCSIVAFRTGKAVLEYCSKNKSPPDAILADYNLEDENGLDVIQSARDYYGNDIDAALITADRSEEVQRRTAALGVSLINKPVRPAILRALLSHFRQSIAAE</sequence>
<dbReference type="CDD" id="cd00082">
    <property type="entry name" value="HisKA"/>
    <property type="match status" value="1"/>
</dbReference>
<feature type="transmembrane region" description="Helical" evidence="13">
    <location>
        <begin position="281"/>
        <end position="307"/>
    </location>
</feature>
<dbReference type="PROSITE" id="PS50283">
    <property type="entry name" value="NA_SOLUT_SYMP_3"/>
    <property type="match status" value="1"/>
</dbReference>
<feature type="domain" description="Histidine kinase" evidence="14">
    <location>
        <begin position="804"/>
        <end position="1016"/>
    </location>
</feature>